<reference evidence="4" key="1">
    <citation type="submission" date="2016-10" db="EMBL/GenBank/DDBJ databases">
        <authorList>
            <person name="Varghese N."/>
            <person name="Submissions S."/>
        </authorList>
    </citation>
    <scope>NUCLEOTIDE SEQUENCE [LARGE SCALE GENOMIC DNA]</scope>
    <source>
        <strain evidence="4">DSM 15363</strain>
    </source>
</reference>
<dbReference type="STRING" id="262004.SAMN04489796_11191"/>
<dbReference type="InterPro" id="IPR031165">
    <property type="entry name" value="GNAT_YJDJ"/>
</dbReference>
<keyword evidence="4" id="KW-1185">Reference proteome</keyword>
<proteinExistence type="predicted"/>
<feature type="domain" description="N-acetyltransferase" evidence="2">
    <location>
        <begin position="6"/>
        <end position="93"/>
    </location>
</feature>
<dbReference type="AlphaFoldDB" id="A0A1G8KTP8"/>
<protein>
    <submittedName>
        <fullName evidence="3">Uncharacterized protein</fullName>
    </submittedName>
</protein>
<feature type="domain" description="N-acetyltransferase" evidence="1">
    <location>
        <begin position="1"/>
        <end position="93"/>
    </location>
</feature>
<dbReference type="CDD" id="cd04301">
    <property type="entry name" value="NAT_SF"/>
    <property type="match status" value="1"/>
</dbReference>
<dbReference type="PANTHER" id="PTHR31435:SF10">
    <property type="entry name" value="BSR4717 PROTEIN"/>
    <property type="match status" value="1"/>
</dbReference>
<dbReference type="InterPro" id="IPR000182">
    <property type="entry name" value="GNAT_dom"/>
</dbReference>
<dbReference type="PROSITE" id="PS51186">
    <property type="entry name" value="GNAT"/>
    <property type="match status" value="1"/>
</dbReference>
<evidence type="ECO:0000313" key="4">
    <source>
        <dbReference type="Proteomes" id="UP000199492"/>
    </source>
</evidence>
<evidence type="ECO:0000259" key="1">
    <source>
        <dbReference type="PROSITE" id="PS51186"/>
    </source>
</evidence>
<evidence type="ECO:0000313" key="3">
    <source>
        <dbReference type="EMBL" id="SDI46290.1"/>
    </source>
</evidence>
<dbReference type="Pfam" id="PF14542">
    <property type="entry name" value="Acetyltransf_CG"/>
    <property type="match status" value="1"/>
</dbReference>
<dbReference type="PROSITE" id="PS51729">
    <property type="entry name" value="GNAT_YJDJ"/>
    <property type="match status" value="1"/>
</dbReference>
<evidence type="ECO:0000259" key="2">
    <source>
        <dbReference type="PROSITE" id="PS51729"/>
    </source>
</evidence>
<sequence length="93" mass="10711">MELKHDTSNENNRFYLLDNEKEIGEIAYTYVNEDLIDINHTEIDPNYRGQDLGHKLIDAVADFARENKLQAKASCPYVAKVFGKTTQYDDIKA</sequence>
<dbReference type="GO" id="GO:0016747">
    <property type="term" value="F:acyltransferase activity, transferring groups other than amino-acyl groups"/>
    <property type="evidence" value="ECO:0007669"/>
    <property type="project" value="InterPro"/>
</dbReference>
<dbReference type="PANTHER" id="PTHR31435">
    <property type="entry name" value="PROTEIN NATD1"/>
    <property type="match status" value="1"/>
</dbReference>
<dbReference type="Proteomes" id="UP000199492">
    <property type="component" value="Unassembled WGS sequence"/>
</dbReference>
<dbReference type="SUPFAM" id="SSF55729">
    <property type="entry name" value="Acyl-CoA N-acyltransferases (Nat)"/>
    <property type="match status" value="1"/>
</dbReference>
<name>A0A1G8KTP8_9FLAO</name>
<gene>
    <name evidence="3" type="ORF">SAMN04489796_11191</name>
</gene>
<dbReference type="InterPro" id="IPR045057">
    <property type="entry name" value="Gcn5-rel_NAT"/>
</dbReference>
<dbReference type="InterPro" id="IPR016181">
    <property type="entry name" value="Acyl_CoA_acyltransferase"/>
</dbReference>
<dbReference type="Gene3D" id="3.40.630.30">
    <property type="match status" value="1"/>
</dbReference>
<dbReference type="OrthoDB" id="9793389at2"/>
<organism evidence="3 4">
    <name type="scientific">Winogradskyella thalassocola</name>
    <dbReference type="NCBI Taxonomy" id="262004"/>
    <lineage>
        <taxon>Bacteria</taxon>
        <taxon>Pseudomonadati</taxon>
        <taxon>Bacteroidota</taxon>
        <taxon>Flavobacteriia</taxon>
        <taxon>Flavobacteriales</taxon>
        <taxon>Flavobacteriaceae</taxon>
        <taxon>Winogradskyella</taxon>
    </lineage>
</organism>
<dbReference type="EMBL" id="FNCZ01000011">
    <property type="protein sequence ID" value="SDI46290.1"/>
    <property type="molecule type" value="Genomic_DNA"/>
</dbReference>
<dbReference type="RefSeq" id="WP_092470684.1">
    <property type="nucleotide sequence ID" value="NZ_FNCZ01000011.1"/>
</dbReference>
<accession>A0A1G8KTP8</accession>